<dbReference type="InterPro" id="IPR013328">
    <property type="entry name" value="6PGD_dom2"/>
</dbReference>
<dbReference type="InterPro" id="IPR006115">
    <property type="entry name" value="6PGDH_NADP-bd"/>
</dbReference>
<dbReference type="SUPFAM" id="SSF51735">
    <property type="entry name" value="NAD(P)-binding Rossmann-fold domains"/>
    <property type="match status" value="1"/>
</dbReference>
<dbReference type="GO" id="GO:0016491">
    <property type="term" value="F:oxidoreductase activity"/>
    <property type="evidence" value="ECO:0007669"/>
    <property type="project" value="UniProtKB-KW"/>
</dbReference>
<gene>
    <name evidence="5" type="ORF">ETD85_03520</name>
</gene>
<dbReference type="PANTHER" id="PTHR43580">
    <property type="entry name" value="OXIDOREDUCTASE GLYR1-RELATED"/>
    <property type="match status" value="1"/>
</dbReference>
<dbReference type="GO" id="GO:0031491">
    <property type="term" value="F:nucleosome binding"/>
    <property type="evidence" value="ECO:0007669"/>
    <property type="project" value="TreeGrafter"/>
</dbReference>
<accession>A0A5S4H2E2</accession>
<sequence>MREMSEVTVIGLGLMGQALAQAFLAKGHATTVWNRSAGKAEQLAAQGAVRADSARAAAGASPLVVVCVSDHQAVRELLDPLEDVLAGRVLVNLTSGTSEQARETARWAERRGIDYLDGVIMDVPQGIGTAGAVLYYSGPRPAFDRHEPTLRSLGEGTVYLGADHGLSSLYDMAMLTMMWSILNGFLHGAALLGTADVPAATFAPAVVKGMSTVAEWLPGYGAQIDSGKYPALDSTVDTHLAAMEHLVHESEALGVSAELPRFVKALADRAVAGGHGGEGYAAMIELFRQPAAAGG</sequence>
<keyword evidence="6" id="KW-1185">Reference proteome</keyword>
<keyword evidence="2" id="KW-0560">Oxidoreductase</keyword>
<evidence type="ECO:0000259" key="4">
    <source>
        <dbReference type="Pfam" id="PF21761"/>
    </source>
</evidence>
<evidence type="ECO:0000313" key="5">
    <source>
        <dbReference type="EMBL" id="TMR38891.1"/>
    </source>
</evidence>
<proteinExistence type="inferred from homology"/>
<protein>
    <submittedName>
        <fullName evidence="5">NAD(P)-dependent oxidoreductase</fullName>
    </submittedName>
</protein>
<dbReference type="EMBL" id="VCKX01000006">
    <property type="protein sequence ID" value="TMR38891.1"/>
    <property type="molecule type" value="Genomic_DNA"/>
</dbReference>
<dbReference type="InterPro" id="IPR051265">
    <property type="entry name" value="HIBADH-related_NP60_sf"/>
</dbReference>
<reference evidence="5 6" key="1">
    <citation type="submission" date="2019-05" db="EMBL/GenBank/DDBJ databases">
        <title>Draft genome sequence of Nonomuraea zeae DSM 100528.</title>
        <authorList>
            <person name="Saricaoglu S."/>
            <person name="Isik K."/>
        </authorList>
    </citation>
    <scope>NUCLEOTIDE SEQUENCE [LARGE SCALE GENOMIC DNA]</scope>
    <source>
        <strain evidence="5 6">DSM 100528</strain>
    </source>
</reference>
<dbReference type="PANTHER" id="PTHR43580:SF2">
    <property type="entry name" value="CYTOKINE-LIKE NUCLEAR FACTOR N-PAC"/>
    <property type="match status" value="1"/>
</dbReference>
<evidence type="ECO:0000256" key="1">
    <source>
        <dbReference type="ARBA" id="ARBA00009080"/>
    </source>
</evidence>
<dbReference type="InterPro" id="IPR048666">
    <property type="entry name" value="RedAm-like_C"/>
</dbReference>
<evidence type="ECO:0000313" key="6">
    <source>
        <dbReference type="Proteomes" id="UP000306628"/>
    </source>
</evidence>
<organism evidence="5 6">
    <name type="scientific">Nonomuraea zeae</name>
    <dbReference type="NCBI Taxonomy" id="1642303"/>
    <lineage>
        <taxon>Bacteria</taxon>
        <taxon>Bacillati</taxon>
        <taxon>Actinomycetota</taxon>
        <taxon>Actinomycetes</taxon>
        <taxon>Streptosporangiales</taxon>
        <taxon>Streptosporangiaceae</taxon>
        <taxon>Nonomuraea</taxon>
    </lineage>
</organism>
<evidence type="ECO:0000259" key="3">
    <source>
        <dbReference type="Pfam" id="PF03446"/>
    </source>
</evidence>
<dbReference type="GO" id="GO:0003677">
    <property type="term" value="F:DNA binding"/>
    <property type="evidence" value="ECO:0007669"/>
    <property type="project" value="TreeGrafter"/>
</dbReference>
<dbReference type="InterPro" id="IPR015815">
    <property type="entry name" value="HIBADH-related"/>
</dbReference>
<dbReference type="PIRSF" id="PIRSF000103">
    <property type="entry name" value="HIBADH"/>
    <property type="match status" value="1"/>
</dbReference>
<dbReference type="GO" id="GO:0000785">
    <property type="term" value="C:chromatin"/>
    <property type="evidence" value="ECO:0007669"/>
    <property type="project" value="TreeGrafter"/>
</dbReference>
<dbReference type="AlphaFoldDB" id="A0A5S4H2E2"/>
<dbReference type="Gene3D" id="1.10.1040.10">
    <property type="entry name" value="N-(1-d-carboxylethyl)-l-norvaline Dehydrogenase, domain 2"/>
    <property type="match status" value="1"/>
</dbReference>
<dbReference type="OrthoDB" id="4535742at2"/>
<evidence type="ECO:0000256" key="2">
    <source>
        <dbReference type="ARBA" id="ARBA00023002"/>
    </source>
</evidence>
<dbReference type="GO" id="GO:0050661">
    <property type="term" value="F:NADP binding"/>
    <property type="evidence" value="ECO:0007669"/>
    <property type="project" value="InterPro"/>
</dbReference>
<dbReference type="Pfam" id="PF21761">
    <property type="entry name" value="RedAm-like_C"/>
    <property type="match status" value="1"/>
</dbReference>
<feature type="domain" description="6-phosphogluconate dehydrogenase NADP-binding" evidence="3">
    <location>
        <begin position="7"/>
        <end position="161"/>
    </location>
</feature>
<name>A0A5S4H2E2_9ACTN</name>
<dbReference type="Proteomes" id="UP000306628">
    <property type="component" value="Unassembled WGS sequence"/>
</dbReference>
<feature type="domain" description="NADPH-dependent reductive aminase-like C-terminal" evidence="4">
    <location>
        <begin position="163"/>
        <end position="289"/>
    </location>
</feature>
<comment type="caution">
    <text evidence="5">The sequence shown here is derived from an EMBL/GenBank/DDBJ whole genome shotgun (WGS) entry which is preliminary data.</text>
</comment>
<dbReference type="InterPro" id="IPR036291">
    <property type="entry name" value="NAD(P)-bd_dom_sf"/>
</dbReference>
<dbReference type="Gene3D" id="3.40.50.720">
    <property type="entry name" value="NAD(P)-binding Rossmann-like Domain"/>
    <property type="match status" value="1"/>
</dbReference>
<dbReference type="GO" id="GO:0140673">
    <property type="term" value="P:transcription elongation-coupled chromatin remodeling"/>
    <property type="evidence" value="ECO:0007669"/>
    <property type="project" value="TreeGrafter"/>
</dbReference>
<dbReference type="Pfam" id="PF03446">
    <property type="entry name" value="NAD_binding_2"/>
    <property type="match status" value="1"/>
</dbReference>
<comment type="similarity">
    <text evidence="1">Belongs to the HIBADH-related family.</text>
</comment>